<dbReference type="Pfam" id="PF04082">
    <property type="entry name" value="Fungal_trans"/>
    <property type="match status" value="1"/>
</dbReference>
<dbReference type="EMBL" id="ATAM02000011">
    <property type="protein sequence ID" value="KAL0242083.1"/>
    <property type="molecule type" value="Genomic_DNA"/>
</dbReference>
<proteinExistence type="predicted"/>
<keyword evidence="5" id="KW-1185">Reference proteome</keyword>
<dbReference type="InterPro" id="IPR050987">
    <property type="entry name" value="AtrR-like"/>
</dbReference>
<dbReference type="InterPro" id="IPR001138">
    <property type="entry name" value="Zn2Cys6_DnaBD"/>
</dbReference>
<evidence type="ECO:0000313" key="4">
    <source>
        <dbReference type="EMBL" id="KAL0242083.1"/>
    </source>
</evidence>
<gene>
    <name evidence="4" type="ORF">I308_105711</name>
</gene>
<dbReference type="Proteomes" id="UP000054399">
    <property type="component" value="Unassembled WGS sequence"/>
</dbReference>
<dbReference type="PROSITE" id="PS50048">
    <property type="entry name" value="ZN2_CY6_FUNGAL_2"/>
    <property type="match status" value="1"/>
</dbReference>
<accession>A0ABR3BJW6</accession>
<feature type="domain" description="Zn(2)-C6 fungal-type" evidence="3">
    <location>
        <begin position="19"/>
        <end position="65"/>
    </location>
</feature>
<keyword evidence="1" id="KW-0479">Metal-binding</keyword>
<evidence type="ECO:0000259" key="3">
    <source>
        <dbReference type="PROSITE" id="PS50048"/>
    </source>
</evidence>
<protein>
    <recommendedName>
        <fullName evidence="3">Zn(2)-C6 fungal-type domain-containing protein</fullName>
    </recommendedName>
</protein>
<dbReference type="PANTHER" id="PTHR46910:SF40">
    <property type="entry name" value="ZN(II)2CYS6 TRANSCRIPTION FACTOR (EUROFUNG)"/>
    <property type="match status" value="1"/>
</dbReference>
<dbReference type="PANTHER" id="PTHR46910">
    <property type="entry name" value="TRANSCRIPTION FACTOR PDR1"/>
    <property type="match status" value="1"/>
</dbReference>
<dbReference type="SMART" id="SM00066">
    <property type="entry name" value="GAL4"/>
    <property type="match status" value="1"/>
</dbReference>
<keyword evidence="2" id="KW-0539">Nucleus</keyword>
<dbReference type="RefSeq" id="XP_066611465.1">
    <property type="nucleotide sequence ID" value="XM_066760161.1"/>
</dbReference>
<reference evidence="4 5" key="2">
    <citation type="submission" date="2024-01" db="EMBL/GenBank/DDBJ databases">
        <title>Comparative genomics of Cryptococcus and Kwoniella reveals pathogenesis evolution and contrasting modes of karyotype evolution via chromosome fusion or intercentromeric recombination.</title>
        <authorList>
            <person name="Coelho M.A."/>
            <person name="David-Palma M."/>
            <person name="Shea T."/>
            <person name="Bowers K."/>
            <person name="Mcginley-Smith S."/>
            <person name="Mohammad A.W."/>
            <person name="Gnirke A."/>
            <person name="Yurkov A.M."/>
            <person name="Nowrousian M."/>
            <person name="Sun S."/>
            <person name="Cuomo C.A."/>
            <person name="Heitman J."/>
        </authorList>
    </citation>
    <scope>NUCLEOTIDE SEQUENCE [LARGE SCALE GENOMIC DNA]</scope>
    <source>
        <strain evidence="4 5">IND107</strain>
    </source>
</reference>
<dbReference type="Gene3D" id="4.10.240.10">
    <property type="entry name" value="Zn(2)-C6 fungal-type DNA-binding domain"/>
    <property type="match status" value="1"/>
</dbReference>
<evidence type="ECO:0000256" key="2">
    <source>
        <dbReference type="ARBA" id="ARBA00023242"/>
    </source>
</evidence>
<evidence type="ECO:0000313" key="5">
    <source>
        <dbReference type="Proteomes" id="UP000054399"/>
    </source>
</evidence>
<dbReference type="InterPro" id="IPR007219">
    <property type="entry name" value="XnlR_reg_dom"/>
</dbReference>
<name>A0ABR3BJW6_9TREE</name>
<dbReference type="CDD" id="cd00067">
    <property type="entry name" value="GAL4"/>
    <property type="match status" value="1"/>
</dbReference>
<dbReference type="InterPro" id="IPR036864">
    <property type="entry name" value="Zn2-C6_fun-type_DNA-bd_sf"/>
</dbReference>
<reference evidence="5" key="1">
    <citation type="submission" date="2015-01" db="EMBL/GenBank/DDBJ databases">
        <title>The Genome Sequence of Cryptococcus gattii MMRL2647.</title>
        <authorList>
            <consortium name="The Broad Institute Genomics Platform"/>
            <person name="Cuomo C."/>
            <person name="Litvintseva A."/>
            <person name="Chen Y."/>
            <person name="Heitman J."/>
            <person name="Sun S."/>
            <person name="Springer D."/>
            <person name="Dromer F."/>
            <person name="Young S."/>
            <person name="Zeng Q."/>
            <person name="Gargeya S."/>
            <person name="Abouelleil A."/>
            <person name="Alvarado L."/>
            <person name="Chapman S.B."/>
            <person name="Gainer-Dewar J."/>
            <person name="Goldberg J."/>
            <person name="Griggs A."/>
            <person name="Gujja S."/>
            <person name="Hansen M."/>
            <person name="Howarth C."/>
            <person name="Imamovic A."/>
            <person name="Larimer J."/>
            <person name="Murphy C."/>
            <person name="Naylor J."/>
            <person name="Pearson M."/>
            <person name="Priest M."/>
            <person name="Roberts A."/>
            <person name="Saif S."/>
            <person name="Shea T."/>
            <person name="Sykes S."/>
            <person name="Wortman J."/>
            <person name="Nusbaum C."/>
            <person name="Birren B."/>
        </authorList>
    </citation>
    <scope>NUCLEOTIDE SEQUENCE [LARGE SCALE GENOMIC DNA]</scope>
    <source>
        <strain evidence="5">IND107</strain>
    </source>
</reference>
<evidence type="ECO:0000256" key="1">
    <source>
        <dbReference type="ARBA" id="ARBA00022723"/>
    </source>
</evidence>
<dbReference type="GeneID" id="91992566"/>
<dbReference type="CDD" id="cd12148">
    <property type="entry name" value="fungal_TF_MHR"/>
    <property type="match status" value="1"/>
</dbReference>
<dbReference type="SMART" id="SM00906">
    <property type="entry name" value="Fungal_trans"/>
    <property type="match status" value="1"/>
</dbReference>
<organism evidence="4 5">
    <name type="scientific">Cryptococcus tetragattii IND107</name>
    <dbReference type="NCBI Taxonomy" id="1296105"/>
    <lineage>
        <taxon>Eukaryota</taxon>
        <taxon>Fungi</taxon>
        <taxon>Dikarya</taxon>
        <taxon>Basidiomycota</taxon>
        <taxon>Agaricomycotina</taxon>
        <taxon>Tremellomycetes</taxon>
        <taxon>Tremellales</taxon>
        <taxon>Cryptococcaceae</taxon>
        <taxon>Cryptococcus</taxon>
        <taxon>Cryptococcus gattii species complex</taxon>
    </lineage>
</organism>
<comment type="caution">
    <text evidence="4">The sequence shown here is derived from an EMBL/GenBank/DDBJ whole genome shotgun (WGS) entry which is preliminary data.</text>
</comment>
<sequence>MSVQPTAKPLTPIPKRINSCDACRSRKIRCERLFQIEALRSGPSVGQLSPPPCRQCADLGIECTTTWRPKRRGPPNEYLKKRMASDIGNQSHLALIPVPMTTTPPLPGNACSSPVVHSHSPLHHRAPVSPLSALSINRQPYSLEDIIGRDVAMGIFALFFDYVHPLTPCLHQPTFLLEIETRRDEKDPVFLALVLSVLASAMVQIPKPLLPTINSCPGREVADHCYQASRLVSLNTYDPPTIEMVILRFLDSVYHIVSGRLGAHAASWGEALQLGVSLGIHREASYAGLDPISAEVRRRMFGLLFTSDKAAACLRDRPIFLPSEDCDTLMPKEVDDEYITRTEYRTFPVYETSRIAGFNIATRIFGIIGETLSLQNTVRRQSPLTPEDILARLRRVEAISEDLAKVVVDIPAALKLTDTPAPLQIPTSSQDWGQDIFAQLNLYFAQPESSRSIAKESFLVLKGNIYVTHALARFVLIRCRDEIMAQTTSLRGFTRTATERIVTYSYDTQDRDETVIVDLLKALHSIPIQNLAVNGPSLVNKVRYVAISLLDALDANNPVSPEGAYLLDFLDILSEIEQTL</sequence>
<dbReference type="SUPFAM" id="SSF57701">
    <property type="entry name" value="Zn2/Cys6 DNA-binding domain"/>
    <property type="match status" value="1"/>
</dbReference>